<evidence type="ECO:0000256" key="2">
    <source>
        <dbReference type="ARBA" id="ARBA00012513"/>
    </source>
</evidence>
<dbReference type="Pfam" id="PF14380">
    <property type="entry name" value="WAK_assoc"/>
    <property type="match status" value="4"/>
</dbReference>
<evidence type="ECO:0000313" key="8">
    <source>
        <dbReference type="EMBL" id="KAK6927926.1"/>
    </source>
</evidence>
<dbReference type="GO" id="GO:0005524">
    <property type="term" value="F:ATP binding"/>
    <property type="evidence" value="ECO:0007669"/>
    <property type="project" value="InterPro"/>
</dbReference>
<evidence type="ECO:0000256" key="4">
    <source>
        <dbReference type="ARBA" id="ARBA00023180"/>
    </source>
</evidence>
<dbReference type="GO" id="GO:0016020">
    <property type="term" value="C:membrane"/>
    <property type="evidence" value="ECO:0007669"/>
    <property type="project" value="UniProtKB-SubCell"/>
</dbReference>
<evidence type="ECO:0000256" key="6">
    <source>
        <dbReference type="ARBA" id="ARBA00048679"/>
    </source>
</evidence>
<keyword evidence="8" id="KW-0418">Kinase</keyword>
<comment type="caution">
    <text evidence="8">The sequence shown here is derived from an EMBL/GenBank/DDBJ whole genome shotgun (WGS) entry which is preliminary data.</text>
</comment>
<dbReference type="Proteomes" id="UP001370490">
    <property type="component" value="Unassembled WGS sequence"/>
</dbReference>
<evidence type="ECO:0000313" key="9">
    <source>
        <dbReference type="Proteomes" id="UP001370490"/>
    </source>
</evidence>
<sequence>MKAFELDCQGNVPIITISSVKYRVLEINNQTQTLKFARANCWDSVCPTTYVNNSLDFSYFSYEDCSTPGNYVNVFYGFITAIPVDQQVLTCKHSVSVPISESATQNLEKNATNVDAALHEGLVIEWNNNQCRGCTASGMTIVLDKFIYDKGSSETNCNLHWETLHRIAIGIARGLAYLHQGYENPCPKISDFGLAKLCNKAESKISIDGATGTVGYIAPEVALRSFGAVSHKSDVYTYGMMVLEMVGGRKNHHVEVSRTSEIYFPQIIYKCLDSRENSRLVGIENGKDEEISKKMILVNLWCIQINPADRPSMKSQLVRVARKDLLDGICLQKFVNTTLDYMLFDYGFGYGNVSLLYGCPSPYVQVPSQFTCLINGVSYSDGYVLAGAVGPGVCYASVVIPVAAAYLPKLEITSVLDKAIDEGFVLKWKVDSGACSECSQSNGRCGYDLELNQTTCLCPGRSVGSKTCTASPAEDGVILQPSPAAPVDRTSVGYQSLSFNVKITSLLSSLKYRLLAINLQAETLTVARDDYWNSICPTSFVNTTLNNSYFNYVPGLQNLTFYYNCSSYINLKLTLLGQTNCITDGSSINAFYNMLNTEIDSRLWSCKYTVYVSITDSGAQVIQRNPNDVGAALQEGFGIQWSVDDNQCHICNSAGGQCGYNASNENHFICYCYDQPYNLSCLTKPPASNLPSFLYADDLGYVNCSKSFDCGSINGIKYPFWGQNRPDYCGMKAFELGCQGNVSIITMSSVKYRVLEIYDQSQSLKIARADYWDSICPTTYVNTSLDFSYFSYASGYQNLTFFYECDINAKYPLPAFWAQENCSTPGNVFYGFITSIPVDQQPLTCNYSVYVPISESAAQKNVTNVEAALHEGFVIEWNNAYDNQCRGCSASGGWCGYNSSTDKFTCYCKDKPYDSTCGNVPSPLPPSSPAAFGLLACFKLVVVVANRHHLCLVSYNPTLYGD</sequence>
<accession>A0AAN8VDL7</accession>
<dbReference type="InterPro" id="IPR025287">
    <property type="entry name" value="WAK_GUB"/>
</dbReference>
<dbReference type="GO" id="GO:0030247">
    <property type="term" value="F:polysaccharide binding"/>
    <property type="evidence" value="ECO:0007669"/>
    <property type="project" value="InterPro"/>
</dbReference>
<reference evidence="8 9" key="1">
    <citation type="submission" date="2023-12" db="EMBL/GenBank/DDBJ databases">
        <title>A high-quality genome assembly for Dillenia turbinata (Dilleniales).</title>
        <authorList>
            <person name="Chanderbali A."/>
        </authorList>
    </citation>
    <scope>NUCLEOTIDE SEQUENCE [LARGE SCALE GENOMIC DNA]</scope>
    <source>
        <strain evidence="8">LSX21</strain>
        <tissue evidence="8">Leaf</tissue>
    </source>
</reference>
<dbReference type="SUPFAM" id="SSF56112">
    <property type="entry name" value="Protein kinase-like (PK-like)"/>
    <property type="match status" value="1"/>
</dbReference>
<comment type="catalytic activity">
    <reaction evidence="6">
        <text>L-seryl-[protein] + ATP = O-phospho-L-seryl-[protein] + ADP + H(+)</text>
        <dbReference type="Rhea" id="RHEA:17989"/>
        <dbReference type="Rhea" id="RHEA-COMP:9863"/>
        <dbReference type="Rhea" id="RHEA-COMP:11604"/>
        <dbReference type="ChEBI" id="CHEBI:15378"/>
        <dbReference type="ChEBI" id="CHEBI:29999"/>
        <dbReference type="ChEBI" id="CHEBI:30616"/>
        <dbReference type="ChEBI" id="CHEBI:83421"/>
        <dbReference type="ChEBI" id="CHEBI:456216"/>
        <dbReference type="EC" id="2.7.11.1"/>
    </reaction>
</comment>
<dbReference type="InterPro" id="IPR000719">
    <property type="entry name" value="Prot_kinase_dom"/>
</dbReference>
<proteinExistence type="predicted"/>
<evidence type="ECO:0000256" key="5">
    <source>
        <dbReference type="ARBA" id="ARBA00047899"/>
    </source>
</evidence>
<dbReference type="PANTHER" id="PTHR33138">
    <property type="entry name" value="OS01G0690200 PROTEIN"/>
    <property type="match status" value="1"/>
</dbReference>
<organism evidence="8 9">
    <name type="scientific">Dillenia turbinata</name>
    <dbReference type="NCBI Taxonomy" id="194707"/>
    <lineage>
        <taxon>Eukaryota</taxon>
        <taxon>Viridiplantae</taxon>
        <taxon>Streptophyta</taxon>
        <taxon>Embryophyta</taxon>
        <taxon>Tracheophyta</taxon>
        <taxon>Spermatophyta</taxon>
        <taxon>Magnoliopsida</taxon>
        <taxon>eudicotyledons</taxon>
        <taxon>Gunneridae</taxon>
        <taxon>Pentapetalae</taxon>
        <taxon>Dilleniales</taxon>
        <taxon>Dilleniaceae</taxon>
        <taxon>Dillenia</taxon>
    </lineage>
</organism>
<comment type="catalytic activity">
    <reaction evidence="5">
        <text>L-threonyl-[protein] + ATP = O-phospho-L-threonyl-[protein] + ADP + H(+)</text>
        <dbReference type="Rhea" id="RHEA:46608"/>
        <dbReference type="Rhea" id="RHEA-COMP:11060"/>
        <dbReference type="Rhea" id="RHEA-COMP:11605"/>
        <dbReference type="ChEBI" id="CHEBI:15378"/>
        <dbReference type="ChEBI" id="CHEBI:30013"/>
        <dbReference type="ChEBI" id="CHEBI:30616"/>
        <dbReference type="ChEBI" id="CHEBI:61977"/>
        <dbReference type="ChEBI" id="CHEBI:456216"/>
        <dbReference type="EC" id="2.7.11.1"/>
    </reaction>
</comment>
<evidence type="ECO:0000256" key="1">
    <source>
        <dbReference type="ARBA" id="ARBA00004167"/>
    </source>
</evidence>
<dbReference type="PANTHER" id="PTHR33138:SF72">
    <property type="entry name" value="WALL-ASSOCIATED RECEPTOR KINASE CARBOXY-TERMINAL PROTEIN"/>
    <property type="match status" value="1"/>
</dbReference>
<keyword evidence="8" id="KW-0808">Transferase</keyword>
<comment type="subcellular location">
    <subcellularLocation>
        <location evidence="1">Membrane</location>
        <topology evidence="1">Single-pass membrane protein</topology>
    </subcellularLocation>
</comment>
<dbReference type="InterPro" id="IPR032872">
    <property type="entry name" value="WAK_assoc_C"/>
</dbReference>
<dbReference type="GO" id="GO:0004674">
    <property type="term" value="F:protein serine/threonine kinase activity"/>
    <property type="evidence" value="ECO:0007669"/>
    <property type="project" value="UniProtKB-EC"/>
</dbReference>
<dbReference type="PROSITE" id="PS50011">
    <property type="entry name" value="PROTEIN_KINASE_DOM"/>
    <property type="match status" value="1"/>
</dbReference>
<dbReference type="InterPro" id="IPR011009">
    <property type="entry name" value="Kinase-like_dom_sf"/>
</dbReference>
<dbReference type="Gene3D" id="1.10.510.10">
    <property type="entry name" value="Transferase(Phosphotransferase) domain 1"/>
    <property type="match status" value="1"/>
</dbReference>
<evidence type="ECO:0000259" key="7">
    <source>
        <dbReference type="PROSITE" id="PS50011"/>
    </source>
</evidence>
<dbReference type="EMBL" id="JBAMMX010000014">
    <property type="protein sequence ID" value="KAK6927926.1"/>
    <property type="molecule type" value="Genomic_DNA"/>
</dbReference>
<dbReference type="Pfam" id="PF13947">
    <property type="entry name" value="GUB_WAK_bind"/>
    <property type="match status" value="1"/>
</dbReference>
<dbReference type="Pfam" id="PF00069">
    <property type="entry name" value="Pkinase"/>
    <property type="match status" value="1"/>
</dbReference>
<keyword evidence="4" id="KW-0325">Glycoprotein</keyword>
<gene>
    <name evidence="8" type="ORF">RJ641_006517</name>
</gene>
<evidence type="ECO:0000256" key="3">
    <source>
        <dbReference type="ARBA" id="ARBA00022729"/>
    </source>
</evidence>
<protein>
    <recommendedName>
        <fullName evidence="2">non-specific serine/threonine protein kinase</fullName>
        <ecNumber evidence="2">2.7.11.1</ecNumber>
    </recommendedName>
</protein>
<keyword evidence="9" id="KW-1185">Reference proteome</keyword>
<dbReference type="AlphaFoldDB" id="A0AAN8VDL7"/>
<dbReference type="EC" id="2.7.11.1" evidence="2"/>
<keyword evidence="3" id="KW-0732">Signal</keyword>
<feature type="domain" description="Protein kinase" evidence="7">
    <location>
        <begin position="1"/>
        <end position="326"/>
    </location>
</feature>
<name>A0AAN8VDL7_9MAGN</name>
<keyword evidence="8" id="KW-0675">Receptor</keyword>